<dbReference type="RefSeq" id="WP_072603502.1">
    <property type="nucleotide sequence ID" value="NZ_CP018171.1"/>
</dbReference>
<organism evidence="8 9">
    <name type="scientific">Aquibium oceanicum</name>
    <dbReference type="NCBI Taxonomy" id="1670800"/>
    <lineage>
        <taxon>Bacteria</taxon>
        <taxon>Pseudomonadati</taxon>
        <taxon>Pseudomonadota</taxon>
        <taxon>Alphaproteobacteria</taxon>
        <taxon>Hyphomicrobiales</taxon>
        <taxon>Phyllobacteriaceae</taxon>
        <taxon>Aquibium</taxon>
    </lineage>
</organism>
<gene>
    <name evidence="8" type="ORF">BSQ44_09825</name>
</gene>
<dbReference type="GO" id="GO:0000287">
    <property type="term" value="F:magnesium ion binding"/>
    <property type="evidence" value="ECO:0007669"/>
    <property type="project" value="TreeGrafter"/>
</dbReference>
<dbReference type="Gene3D" id="3.20.20.60">
    <property type="entry name" value="Phosphoenolpyruvate-binding domains"/>
    <property type="match status" value="1"/>
</dbReference>
<dbReference type="GO" id="GO:0006107">
    <property type="term" value="P:oxaloacetate metabolic process"/>
    <property type="evidence" value="ECO:0007669"/>
    <property type="project" value="TreeGrafter"/>
</dbReference>
<sequence length="305" mass="33444">MKTTRLRRCELSVPGSSERMLAKAASIEVDHLFIDLEDAVAPNRKNLARANAVAAIRNTTFRAPTVAVRINDLTTPWALDDITELIEGCGNRLDVIVVPKVLGPQDVLFVERLLAMLEMRHRITRPIGLEVLIEEIQALDKVEQIAAASPRLEALIFGMGDYARSQGMPVSDVGETDDYPGDLYHYHRNRVVIAARLNGLDAIDGPYADFRNPQKYRDEARRAAILGFTGKWAIHPSQIATAEEVFTPEPGRVAKARAMAAAYAEALERGEGAISFEGKMIDVASVKAVEEMIAIADRIDGRSGG</sequence>
<keyword evidence="9" id="KW-1185">Reference proteome</keyword>
<evidence type="ECO:0000256" key="3">
    <source>
        <dbReference type="ARBA" id="ARBA00022723"/>
    </source>
</evidence>
<dbReference type="GO" id="GO:0016829">
    <property type="term" value="F:lyase activity"/>
    <property type="evidence" value="ECO:0007669"/>
    <property type="project" value="UniProtKB-KW"/>
</dbReference>
<evidence type="ECO:0000313" key="8">
    <source>
        <dbReference type="EMBL" id="APH71631.1"/>
    </source>
</evidence>
<comment type="similarity">
    <text evidence="2">Belongs to the HpcH/HpaI aldolase family.</text>
</comment>
<dbReference type="InterPro" id="IPR015813">
    <property type="entry name" value="Pyrv/PenolPyrv_kinase-like_dom"/>
</dbReference>
<name>A0A1L3SQI1_9HYPH</name>
<evidence type="ECO:0000256" key="1">
    <source>
        <dbReference type="ARBA" id="ARBA00001946"/>
    </source>
</evidence>
<evidence type="ECO:0000256" key="4">
    <source>
        <dbReference type="ARBA" id="ARBA00022842"/>
    </source>
</evidence>
<dbReference type="PANTHER" id="PTHR32308">
    <property type="entry name" value="LYASE BETA SUBUNIT, PUTATIVE (AFU_ORTHOLOGUE AFUA_4G13030)-RELATED"/>
    <property type="match status" value="1"/>
</dbReference>
<dbReference type="PIRSF" id="PIRSF015582">
    <property type="entry name" value="Cit_lyase_B"/>
    <property type="match status" value="1"/>
</dbReference>
<feature type="binding site" evidence="6">
    <location>
        <position position="161"/>
    </location>
    <ligand>
        <name>Mg(2+)</name>
        <dbReference type="ChEBI" id="CHEBI:18420"/>
    </ligand>
</feature>
<evidence type="ECO:0000256" key="6">
    <source>
        <dbReference type="PIRSR" id="PIRSR015582-2"/>
    </source>
</evidence>
<dbReference type="InterPro" id="IPR040442">
    <property type="entry name" value="Pyrv_kinase-like_dom_sf"/>
</dbReference>
<dbReference type="InterPro" id="IPR005000">
    <property type="entry name" value="Aldolase/citrate-lyase_domain"/>
</dbReference>
<dbReference type="STRING" id="1670800.BSQ44_09825"/>
<proteinExistence type="inferred from homology"/>
<keyword evidence="4 6" id="KW-0460">Magnesium</keyword>
<feature type="binding site" evidence="5">
    <location>
        <position position="69"/>
    </location>
    <ligand>
        <name>substrate</name>
    </ligand>
</feature>
<keyword evidence="3 6" id="KW-0479">Metal-binding</keyword>
<dbReference type="InterPro" id="IPR011206">
    <property type="entry name" value="Citrate_lyase_beta/mcl1/mcl2"/>
</dbReference>
<comment type="cofactor">
    <cofactor evidence="1">
        <name>Mg(2+)</name>
        <dbReference type="ChEBI" id="CHEBI:18420"/>
    </cofactor>
</comment>
<dbReference type="PANTHER" id="PTHR32308:SF10">
    <property type="entry name" value="CITRATE LYASE SUBUNIT BETA"/>
    <property type="match status" value="1"/>
</dbReference>
<keyword evidence="8" id="KW-0456">Lyase</keyword>
<dbReference type="OrthoDB" id="9800547at2"/>
<dbReference type="Pfam" id="PF03328">
    <property type="entry name" value="HpcH_HpaI"/>
    <property type="match status" value="1"/>
</dbReference>
<feature type="domain" description="HpcH/HpaI aldolase/citrate lyase" evidence="7">
    <location>
        <begin position="11"/>
        <end position="236"/>
    </location>
</feature>
<dbReference type="KEGG" id="meso:BSQ44_09825"/>
<dbReference type="SUPFAM" id="SSF51621">
    <property type="entry name" value="Phosphoenolpyruvate/pyruvate domain"/>
    <property type="match status" value="1"/>
</dbReference>
<dbReference type="Proteomes" id="UP000182840">
    <property type="component" value="Chromosome"/>
</dbReference>
<protein>
    <submittedName>
        <fullName evidence="8">CoA ester lyase</fullName>
    </submittedName>
</protein>
<evidence type="ECO:0000259" key="7">
    <source>
        <dbReference type="Pfam" id="PF03328"/>
    </source>
</evidence>
<feature type="binding site" evidence="6">
    <location>
        <position position="134"/>
    </location>
    <ligand>
        <name>Mg(2+)</name>
        <dbReference type="ChEBI" id="CHEBI:18420"/>
    </ligand>
</feature>
<dbReference type="EMBL" id="CP018171">
    <property type="protein sequence ID" value="APH71631.1"/>
    <property type="molecule type" value="Genomic_DNA"/>
</dbReference>
<reference evidence="9" key="1">
    <citation type="submission" date="2016-11" db="EMBL/GenBank/DDBJ databases">
        <title>Mesorhizobium oceanicum sp. nov., isolated from deep seawater in South China Sea.</title>
        <authorList>
            <person name="Fu G.-Y."/>
        </authorList>
    </citation>
    <scope>NUCLEOTIDE SEQUENCE [LARGE SCALE GENOMIC DNA]</scope>
    <source>
        <strain evidence="9">B7</strain>
    </source>
</reference>
<accession>A0A1L3SQI1</accession>
<evidence type="ECO:0000313" key="9">
    <source>
        <dbReference type="Proteomes" id="UP000182840"/>
    </source>
</evidence>
<feature type="binding site" evidence="5">
    <location>
        <position position="134"/>
    </location>
    <ligand>
        <name>substrate</name>
    </ligand>
</feature>
<evidence type="ECO:0000256" key="5">
    <source>
        <dbReference type="PIRSR" id="PIRSR015582-1"/>
    </source>
</evidence>
<dbReference type="AlphaFoldDB" id="A0A1L3SQI1"/>
<evidence type="ECO:0000256" key="2">
    <source>
        <dbReference type="ARBA" id="ARBA00005568"/>
    </source>
</evidence>